<dbReference type="GO" id="GO:0098552">
    <property type="term" value="C:side of membrane"/>
    <property type="evidence" value="ECO:0007669"/>
    <property type="project" value="UniProtKB-KW"/>
</dbReference>
<dbReference type="EMBL" id="JANAVB010015800">
    <property type="protein sequence ID" value="KAJ6832739.1"/>
    <property type="molecule type" value="Genomic_DNA"/>
</dbReference>
<keyword evidence="8" id="KW-0325">Glycoprotein</keyword>
<dbReference type="SMART" id="SM00554">
    <property type="entry name" value="FAS1"/>
    <property type="match status" value="1"/>
</dbReference>
<evidence type="ECO:0000256" key="9">
    <source>
        <dbReference type="ARBA" id="ARBA00024686"/>
    </source>
</evidence>
<evidence type="ECO:0000256" key="2">
    <source>
        <dbReference type="ARBA" id="ARBA00007843"/>
    </source>
</evidence>
<dbReference type="GO" id="GO:0005886">
    <property type="term" value="C:plasma membrane"/>
    <property type="evidence" value="ECO:0007669"/>
    <property type="project" value="UniProtKB-SubCell"/>
</dbReference>
<name>A0AAX6GVH9_IRIPA</name>
<organism evidence="13 14">
    <name type="scientific">Iris pallida</name>
    <name type="common">Sweet iris</name>
    <dbReference type="NCBI Taxonomy" id="29817"/>
    <lineage>
        <taxon>Eukaryota</taxon>
        <taxon>Viridiplantae</taxon>
        <taxon>Streptophyta</taxon>
        <taxon>Embryophyta</taxon>
        <taxon>Tracheophyta</taxon>
        <taxon>Spermatophyta</taxon>
        <taxon>Magnoliopsida</taxon>
        <taxon>Liliopsida</taxon>
        <taxon>Asparagales</taxon>
        <taxon>Iridaceae</taxon>
        <taxon>Iridoideae</taxon>
        <taxon>Irideae</taxon>
        <taxon>Iris</taxon>
    </lineage>
</organism>
<keyword evidence="4" id="KW-0449">Lipoprotein</keyword>
<keyword evidence="6" id="KW-0654">Proteoglycan</keyword>
<dbReference type="Proteomes" id="UP001140949">
    <property type="component" value="Unassembled WGS sequence"/>
</dbReference>
<keyword evidence="5 11" id="KW-0732">Signal</keyword>
<feature type="signal peptide" evidence="11">
    <location>
        <begin position="1"/>
        <end position="25"/>
    </location>
</feature>
<evidence type="ECO:0000256" key="7">
    <source>
        <dbReference type="ARBA" id="ARBA00023136"/>
    </source>
</evidence>
<evidence type="ECO:0000256" key="3">
    <source>
        <dbReference type="ARBA" id="ARBA00022475"/>
    </source>
</evidence>
<dbReference type="InterPro" id="IPR045003">
    <property type="entry name" value="FLA_A"/>
</dbReference>
<dbReference type="AlphaFoldDB" id="A0AAX6GVH9"/>
<dbReference type="SUPFAM" id="SSF82153">
    <property type="entry name" value="FAS1 domain"/>
    <property type="match status" value="1"/>
</dbReference>
<evidence type="ECO:0000256" key="4">
    <source>
        <dbReference type="ARBA" id="ARBA00022622"/>
    </source>
</evidence>
<reference evidence="13" key="1">
    <citation type="journal article" date="2023" name="GigaByte">
        <title>Genome assembly of the bearded iris, Iris pallida Lam.</title>
        <authorList>
            <person name="Bruccoleri R.E."/>
            <person name="Oakeley E.J."/>
            <person name="Faust A.M.E."/>
            <person name="Altorfer M."/>
            <person name="Dessus-Babus S."/>
            <person name="Burckhardt D."/>
            <person name="Oertli M."/>
            <person name="Naumann U."/>
            <person name="Petersen F."/>
            <person name="Wong J."/>
        </authorList>
    </citation>
    <scope>NUCLEOTIDE SEQUENCE</scope>
    <source>
        <strain evidence="13">GSM-AAB239-AS_SAM_17_03QT</strain>
    </source>
</reference>
<feature type="region of interest" description="Disordered" evidence="10">
    <location>
        <begin position="196"/>
        <end position="224"/>
    </location>
</feature>
<gene>
    <name evidence="13" type="ORF">M6B38_125090</name>
</gene>
<dbReference type="InterPro" id="IPR000782">
    <property type="entry name" value="FAS1_domain"/>
</dbReference>
<dbReference type="PANTHER" id="PTHR32077">
    <property type="entry name" value="FASCICLIN-LIKE ARABINOGALACTAN PROTEIN"/>
    <property type="match status" value="1"/>
</dbReference>
<keyword evidence="4" id="KW-0336">GPI-anchor</keyword>
<evidence type="ECO:0000259" key="12">
    <source>
        <dbReference type="PROSITE" id="PS50213"/>
    </source>
</evidence>
<dbReference type="Pfam" id="PF02469">
    <property type="entry name" value="Fasciclin"/>
    <property type="match status" value="1"/>
</dbReference>
<evidence type="ECO:0000256" key="11">
    <source>
        <dbReference type="SAM" id="SignalP"/>
    </source>
</evidence>
<evidence type="ECO:0000313" key="13">
    <source>
        <dbReference type="EMBL" id="KAJ6832739.1"/>
    </source>
</evidence>
<accession>A0AAX6GVH9</accession>
<evidence type="ECO:0000256" key="6">
    <source>
        <dbReference type="ARBA" id="ARBA00022974"/>
    </source>
</evidence>
<dbReference type="Gene3D" id="2.30.180.10">
    <property type="entry name" value="FAS1 domain"/>
    <property type="match status" value="1"/>
</dbReference>
<dbReference type="FunFam" id="2.30.180.10:FF:000006">
    <property type="entry name" value="Fasciclin-like arabinogalactan protein 11"/>
    <property type="match status" value="1"/>
</dbReference>
<evidence type="ECO:0000256" key="1">
    <source>
        <dbReference type="ARBA" id="ARBA00004609"/>
    </source>
</evidence>
<evidence type="ECO:0000256" key="8">
    <source>
        <dbReference type="ARBA" id="ARBA00023180"/>
    </source>
</evidence>
<feature type="chain" id="PRO_5043937769" evidence="11">
    <location>
        <begin position="26"/>
        <end position="248"/>
    </location>
</feature>
<comment type="function">
    <text evidence="9">May be a cell surface adhesion protein.</text>
</comment>
<protein>
    <submittedName>
        <fullName evidence="13">Fasciclin-like arabinogalactan protein 11</fullName>
    </submittedName>
</protein>
<dbReference type="PROSITE" id="PS50213">
    <property type="entry name" value="FAS1"/>
    <property type="match status" value="1"/>
</dbReference>
<keyword evidence="7" id="KW-0472">Membrane</keyword>
<reference evidence="13" key="2">
    <citation type="submission" date="2023-04" db="EMBL/GenBank/DDBJ databases">
        <authorList>
            <person name="Bruccoleri R.E."/>
            <person name="Oakeley E.J."/>
            <person name="Faust A.-M."/>
            <person name="Dessus-Babus S."/>
            <person name="Altorfer M."/>
            <person name="Burckhardt D."/>
            <person name="Oertli M."/>
            <person name="Naumann U."/>
            <person name="Petersen F."/>
            <person name="Wong J."/>
        </authorList>
    </citation>
    <scope>NUCLEOTIDE SEQUENCE</scope>
    <source>
        <strain evidence="13">GSM-AAB239-AS_SAM_17_03QT</strain>
        <tissue evidence="13">Leaf</tissue>
    </source>
</reference>
<keyword evidence="3" id="KW-1003">Cell membrane</keyword>
<proteinExistence type="inferred from homology"/>
<sequence length="248" mass="26024">MASSQSLLLLLSLSTLLLLLVAAEAATAPGPTPPPPLNLTDILVKGGQYATFLRLLNETQYGAQLQSQLNTSYDGFTVFAPSDNAFQKLKQGTLNNLNSQQQVQLIQYQVLPKYYTFATFQTASNPVPTQASGSDGVYTVNVTGAPTGQQVNVSTGVMETRINNALYSAFPLSVYAADDVLLPYALFGAKPPAAAASPPPAASAEKPKKGDQSAAEGPSTKENSGSYKGRVMGWGFVVGMVAMVGIVL</sequence>
<comment type="caution">
    <text evidence="13">The sequence shown here is derived from an EMBL/GenBank/DDBJ whole genome shotgun (WGS) entry which is preliminary data.</text>
</comment>
<keyword evidence="14" id="KW-1185">Reference proteome</keyword>
<dbReference type="PANTHER" id="PTHR32077:SF54">
    <property type="entry name" value="FASCICLIN-LIKE ARABINOGALACTAN PROTEIN 13-RELATED"/>
    <property type="match status" value="1"/>
</dbReference>
<dbReference type="GO" id="GO:0009834">
    <property type="term" value="P:plant-type secondary cell wall biogenesis"/>
    <property type="evidence" value="ECO:0007669"/>
    <property type="project" value="UniProtKB-ARBA"/>
</dbReference>
<feature type="domain" description="FAS1" evidence="12">
    <location>
        <begin position="36"/>
        <end position="181"/>
    </location>
</feature>
<comment type="subcellular location">
    <subcellularLocation>
        <location evidence="1">Cell membrane</location>
        <topology evidence="1">Lipid-anchor</topology>
        <topology evidence="1">GPI-anchor</topology>
    </subcellularLocation>
</comment>
<comment type="similarity">
    <text evidence="2">Belongs to the fasciclin-like AGP family.</text>
</comment>
<evidence type="ECO:0000256" key="5">
    <source>
        <dbReference type="ARBA" id="ARBA00022729"/>
    </source>
</evidence>
<dbReference type="InterPro" id="IPR036378">
    <property type="entry name" value="FAS1_dom_sf"/>
</dbReference>
<evidence type="ECO:0000256" key="10">
    <source>
        <dbReference type="SAM" id="MobiDB-lite"/>
    </source>
</evidence>
<evidence type="ECO:0000313" key="14">
    <source>
        <dbReference type="Proteomes" id="UP001140949"/>
    </source>
</evidence>